<dbReference type="EMBL" id="FMZO01000010">
    <property type="protein sequence ID" value="SDD54859.1"/>
    <property type="molecule type" value="Genomic_DNA"/>
</dbReference>
<protein>
    <submittedName>
        <fullName evidence="2">Uncharacterized protein</fullName>
    </submittedName>
</protein>
<keyword evidence="3" id="KW-1185">Reference proteome</keyword>
<dbReference type="STRING" id="1285928.SAMN04487894_11086"/>
<reference evidence="3" key="1">
    <citation type="submission" date="2016-10" db="EMBL/GenBank/DDBJ databases">
        <authorList>
            <person name="Varghese N."/>
            <person name="Submissions S."/>
        </authorList>
    </citation>
    <scope>NUCLEOTIDE SEQUENCE [LARGE SCALE GENOMIC DNA]</scope>
    <source>
        <strain evidence="3">DSM 25811 / CCM 8410 / LMG 26954 / E90</strain>
    </source>
</reference>
<accession>A0A1G6VMP6</accession>
<feature type="region of interest" description="Disordered" evidence="1">
    <location>
        <begin position="97"/>
        <end position="125"/>
    </location>
</feature>
<gene>
    <name evidence="2" type="ORF">SAMN04487894_11086</name>
</gene>
<name>A0A1G6VMP6_NIADE</name>
<evidence type="ECO:0000313" key="2">
    <source>
        <dbReference type="EMBL" id="SDD54859.1"/>
    </source>
</evidence>
<dbReference type="OrthoDB" id="676484at2"/>
<dbReference type="AlphaFoldDB" id="A0A1G6VMP6"/>
<dbReference type="RefSeq" id="WP_090391446.1">
    <property type="nucleotide sequence ID" value="NZ_FMZO01000010.1"/>
</dbReference>
<dbReference type="Proteomes" id="UP000198757">
    <property type="component" value="Unassembled WGS sequence"/>
</dbReference>
<organism evidence="2 3">
    <name type="scientific">Niabella drilacis (strain DSM 25811 / CCM 8410 / CCUG 62505 / LMG 26954 / E90)</name>
    <dbReference type="NCBI Taxonomy" id="1285928"/>
    <lineage>
        <taxon>Bacteria</taxon>
        <taxon>Pseudomonadati</taxon>
        <taxon>Bacteroidota</taxon>
        <taxon>Chitinophagia</taxon>
        <taxon>Chitinophagales</taxon>
        <taxon>Chitinophagaceae</taxon>
        <taxon>Niabella</taxon>
    </lineage>
</organism>
<proteinExistence type="predicted"/>
<evidence type="ECO:0000313" key="3">
    <source>
        <dbReference type="Proteomes" id="UP000198757"/>
    </source>
</evidence>
<sequence>MLLLPIILIALATGTLVFLLLNRPHKAEDQKVAAEQARVNLAQTRATYEGLEHRLFDIIEKQIGKKYIREIREGEITVGMPSELLLMAWGHPAAIKEQPEEGGPEATWIYPQEDSGTGRSNTEVQIFDKKVQGWKDN</sequence>
<evidence type="ECO:0000256" key="1">
    <source>
        <dbReference type="SAM" id="MobiDB-lite"/>
    </source>
</evidence>
<feature type="compositionally biased region" description="Polar residues" evidence="1">
    <location>
        <begin position="114"/>
        <end position="124"/>
    </location>
</feature>